<dbReference type="CDD" id="cd09274">
    <property type="entry name" value="RNase_HI_RT_Ty3"/>
    <property type="match status" value="1"/>
</dbReference>
<dbReference type="SUPFAM" id="SSF56672">
    <property type="entry name" value="DNA/RNA polymerases"/>
    <property type="match status" value="1"/>
</dbReference>
<feature type="compositionally biased region" description="Basic and acidic residues" evidence="1">
    <location>
        <begin position="1023"/>
        <end position="1036"/>
    </location>
</feature>
<feature type="domain" description="Integrase catalytic" evidence="2">
    <location>
        <begin position="868"/>
        <end position="1020"/>
    </location>
</feature>
<dbReference type="Gene3D" id="3.10.10.10">
    <property type="entry name" value="HIV Type 1 Reverse Transcriptase, subunit A, domain 1"/>
    <property type="match status" value="1"/>
</dbReference>
<feature type="compositionally biased region" description="Polar residues" evidence="1">
    <location>
        <begin position="1075"/>
        <end position="1089"/>
    </location>
</feature>
<dbReference type="EMBL" id="JAIZAY010000008">
    <property type="protein sequence ID" value="KAJ8037894.1"/>
    <property type="molecule type" value="Genomic_DNA"/>
</dbReference>
<feature type="region of interest" description="Disordered" evidence="1">
    <location>
        <begin position="149"/>
        <end position="195"/>
    </location>
</feature>
<dbReference type="InterPro" id="IPR050951">
    <property type="entry name" value="Retrovirus_Pol_polyprotein"/>
</dbReference>
<gene>
    <name evidence="3" type="ORF">HOLleu_18831</name>
</gene>
<dbReference type="OrthoDB" id="775972at2759"/>
<dbReference type="Proteomes" id="UP001152320">
    <property type="component" value="Chromosome 8"/>
</dbReference>
<dbReference type="Pfam" id="PF17919">
    <property type="entry name" value="RT_RNaseH_2"/>
    <property type="match status" value="1"/>
</dbReference>
<dbReference type="FunFam" id="3.30.70.270:FF:000023">
    <property type="entry name" value="Pol"/>
    <property type="match status" value="1"/>
</dbReference>
<dbReference type="InterPro" id="IPR043128">
    <property type="entry name" value="Rev_trsase/Diguanyl_cyclase"/>
</dbReference>
<dbReference type="InterPro" id="IPR041577">
    <property type="entry name" value="RT_RNaseH_2"/>
</dbReference>
<dbReference type="CDD" id="cd05481">
    <property type="entry name" value="retropepsin_like_LTR_1"/>
    <property type="match status" value="1"/>
</dbReference>
<organism evidence="3 4">
    <name type="scientific">Holothuria leucospilota</name>
    <name type="common">Black long sea cucumber</name>
    <name type="synonym">Mertensiothuria leucospilota</name>
    <dbReference type="NCBI Taxonomy" id="206669"/>
    <lineage>
        <taxon>Eukaryota</taxon>
        <taxon>Metazoa</taxon>
        <taxon>Echinodermata</taxon>
        <taxon>Eleutherozoa</taxon>
        <taxon>Echinozoa</taxon>
        <taxon>Holothuroidea</taxon>
        <taxon>Aspidochirotacea</taxon>
        <taxon>Aspidochirotida</taxon>
        <taxon>Holothuriidae</taxon>
        <taxon>Holothuria</taxon>
    </lineage>
</organism>
<evidence type="ECO:0000256" key="1">
    <source>
        <dbReference type="SAM" id="MobiDB-lite"/>
    </source>
</evidence>
<dbReference type="GO" id="GO:0003676">
    <property type="term" value="F:nucleic acid binding"/>
    <property type="evidence" value="ECO:0007669"/>
    <property type="project" value="InterPro"/>
</dbReference>
<dbReference type="Gene3D" id="3.30.420.10">
    <property type="entry name" value="Ribonuclease H-like superfamily/Ribonuclease H"/>
    <property type="match status" value="1"/>
</dbReference>
<dbReference type="GO" id="GO:0015074">
    <property type="term" value="P:DNA integration"/>
    <property type="evidence" value="ECO:0007669"/>
    <property type="project" value="InterPro"/>
</dbReference>
<dbReference type="Gene3D" id="1.10.340.70">
    <property type="match status" value="1"/>
</dbReference>
<dbReference type="InterPro" id="IPR041588">
    <property type="entry name" value="Integrase_H2C2"/>
</dbReference>
<dbReference type="InterPro" id="IPR043502">
    <property type="entry name" value="DNA/RNA_pol_sf"/>
</dbReference>
<sequence length="1110" mass="126594">MRYKQGKQESLDDFINRYRQKAAECDFNQNEIAERIIELVIASTPFEAFQKDLLDTPKGYTVEDVLKEGRKYEAVVASRKSLSTLESQESSKSVNAIKTTKRKCGNCALPHPPPPSRQCPAYHDKCKACGTKGHWAKCCRKTKAKKKFSYREHKQKDNPDKYHSKRDKQPTKMRQGQTNIHTVESDETDSVQSGDDSFTTQFDAITISTLNFQPLNRKEAYTNIDVICPHRPGKHKLKLKLDTGAEGNTLPLRTVRQMNPKDAWKEVVEPSRATLKAYNQTRIPCLGTISLTCKYADSDWVNQLFYVVDVPGPAIVGLPTCDNLNLVTIHAATTSLAQQGATSDNVPTIRSIQGLTTRYPDQFDTIGNFKMEATLHLKEDAQPSIDPPRKYSIHIKEKLKAELNKMEDQGVIRKVTHHTDWCNSLSVVFKKDGTLRICLDPRRLNGNFKRCPHKTPTLEELNPAFSSAKYFSKLDAKAGYWSVPLAQGSQELTTFRTSFGRYCFQRLPFGLSSLVKLRRNNENLIRLFEVARKEGLVFNSAKCMINTSQISFFGSVYSDKGISPDPSRIDDIHQMPTPQDKENLQRFLGAMNFLSPYIPNFSEKSAPLRELLKKDTPFLRQDDHQAAFTVIKQAISAESCLQYYSPNLPTVVEVDASQKGLGACLLQNDRPVAFASKSLSLAEVNYSNIERKTLALVYGITRFHTYLFGNDFKVHTDHKPLENILKKPLANAPPRLQRLLIKEALRRETERDPTLRALMQVINEGWPDTIKELPHDLRPYWSFREQLGISDGVIFKGRQVIIPKPLQSDILSQLHTGHLGIEKTRRLSRESVYWPHINKDIDHLITSCDVCKTSQPQQENEQLVPHEIPSTPWTKIATDLFQIGKDDYLLITDYHSKYPVVYKLPNTSSFTVAKLTAETFGLFGPPMEIISDNGPQFIGQPYKDMCDKWAITHNTSSPRYPKSNGLVERMVKTVKNVIKNSQRILDQESRTWKPATVTKVGPEPRSYEITTPNGARFRRNRSHLKEAYSSHEDEHPRRHHSLPAEQQPNQDDKDPYAHRQTTHRQTSHEEPHRSGIQQPSSLVDTNPPRNNRIKTTRLGRPIRQPNRYGY</sequence>
<dbReference type="AlphaFoldDB" id="A0A9Q1C4F3"/>
<dbReference type="InterPro" id="IPR001584">
    <property type="entry name" value="Integrase_cat-core"/>
</dbReference>
<dbReference type="PANTHER" id="PTHR37984:SF7">
    <property type="entry name" value="INTEGRASE CATALYTIC DOMAIN-CONTAINING PROTEIN"/>
    <property type="match status" value="1"/>
</dbReference>
<feature type="compositionally biased region" description="Basic and acidic residues" evidence="1">
    <location>
        <begin position="149"/>
        <end position="170"/>
    </location>
</feature>
<proteinExistence type="predicted"/>
<protein>
    <recommendedName>
        <fullName evidence="2">Integrase catalytic domain-containing protein</fullName>
    </recommendedName>
</protein>
<dbReference type="InterPro" id="IPR012337">
    <property type="entry name" value="RNaseH-like_sf"/>
</dbReference>
<dbReference type="Pfam" id="PF17921">
    <property type="entry name" value="Integrase_H2C2"/>
    <property type="match status" value="1"/>
</dbReference>
<reference evidence="3" key="1">
    <citation type="submission" date="2021-10" db="EMBL/GenBank/DDBJ databases">
        <title>Tropical sea cucumber genome reveals ecological adaptation and Cuvierian tubules defense mechanism.</title>
        <authorList>
            <person name="Chen T."/>
        </authorList>
    </citation>
    <scope>NUCLEOTIDE SEQUENCE</scope>
    <source>
        <strain evidence="3">Nanhai2018</strain>
        <tissue evidence="3">Muscle</tissue>
    </source>
</reference>
<evidence type="ECO:0000313" key="4">
    <source>
        <dbReference type="Proteomes" id="UP001152320"/>
    </source>
</evidence>
<dbReference type="FunFam" id="3.30.420.10:FF:000063">
    <property type="entry name" value="Retrovirus-related Pol polyprotein from transposon 297-like Protein"/>
    <property type="match status" value="1"/>
</dbReference>
<evidence type="ECO:0000313" key="3">
    <source>
        <dbReference type="EMBL" id="KAJ8037894.1"/>
    </source>
</evidence>
<name>A0A9Q1C4F3_HOLLE</name>
<dbReference type="SUPFAM" id="SSF53098">
    <property type="entry name" value="Ribonuclease H-like"/>
    <property type="match status" value="1"/>
</dbReference>
<keyword evidence="4" id="KW-1185">Reference proteome</keyword>
<dbReference type="PANTHER" id="PTHR37984">
    <property type="entry name" value="PROTEIN CBG26694"/>
    <property type="match status" value="1"/>
</dbReference>
<dbReference type="Pfam" id="PF00665">
    <property type="entry name" value="rve"/>
    <property type="match status" value="1"/>
</dbReference>
<evidence type="ECO:0000259" key="2">
    <source>
        <dbReference type="PROSITE" id="PS50994"/>
    </source>
</evidence>
<accession>A0A9Q1C4F3</accession>
<dbReference type="PROSITE" id="PS50994">
    <property type="entry name" value="INTEGRASE"/>
    <property type="match status" value="1"/>
</dbReference>
<feature type="compositionally biased region" description="Polar residues" evidence="1">
    <location>
        <begin position="172"/>
        <end position="182"/>
    </location>
</feature>
<dbReference type="Gene3D" id="3.30.70.270">
    <property type="match status" value="2"/>
</dbReference>
<feature type="region of interest" description="Disordered" evidence="1">
    <location>
        <begin position="997"/>
        <end position="1110"/>
    </location>
</feature>
<dbReference type="FunFam" id="1.10.340.70:FF:000003">
    <property type="entry name" value="Protein CBG25708"/>
    <property type="match status" value="1"/>
</dbReference>
<dbReference type="InterPro" id="IPR036397">
    <property type="entry name" value="RNaseH_sf"/>
</dbReference>
<dbReference type="CDD" id="cd01647">
    <property type="entry name" value="RT_LTR"/>
    <property type="match status" value="1"/>
</dbReference>
<comment type="caution">
    <text evidence="3">The sequence shown here is derived from an EMBL/GenBank/DDBJ whole genome shotgun (WGS) entry which is preliminary data.</text>
</comment>